<organism evidence="4 5">
    <name type="scientific">Deminuibacter soli</name>
    <dbReference type="NCBI Taxonomy" id="2291815"/>
    <lineage>
        <taxon>Bacteria</taxon>
        <taxon>Pseudomonadati</taxon>
        <taxon>Bacteroidota</taxon>
        <taxon>Chitinophagia</taxon>
        <taxon>Chitinophagales</taxon>
        <taxon>Chitinophagaceae</taxon>
        <taxon>Deminuibacter</taxon>
    </lineage>
</organism>
<evidence type="ECO:0000256" key="1">
    <source>
        <dbReference type="ARBA" id="ARBA00022516"/>
    </source>
</evidence>
<dbReference type="RefSeq" id="WP_116846193.1">
    <property type="nucleotide sequence ID" value="NZ_QTJU01000001.1"/>
</dbReference>
<reference evidence="4 5" key="1">
    <citation type="submission" date="2018-08" db="EMBL/GenBank/DDBJ databases">
        <title>Chitinophagaceae sp. K23C18032701, a novel bacterium isolated from forest soil.</title>
        <authorList>
            <person name="Wang C."/>
        </authorList>
    </citation>
    <scope>NUCLEOTIDE SEQUENCE [LARGE SCALE GENOMIC DNA]</scope>
    <source>
        <strain evidence="4 5">K23C18032701</strain>
    </source>
</reference>
<evidence type="ECO:0000313" key="4">
    <source>
        <dbReference type="EMBL" id="RFM30438.1"/>
    </source>
</evidence>
<gene>
    <name evidence="4" type="ORF">DXN05_05640</name>
</gene>
<dbReference type="EMBL" id="QTJU01000001">
    <property type="protein sequence ID" value="RFM30438.1"/>
    <property type="molecule type" value="Genomic_DNA"/>
</dbReference>
<dbReference type="OrthoDB" id="8442777at2"/>
<keyword evidence="5" id="KW-1185">Reference proteome</keyword>
<keyword evidence="1" id="KW-0444">Lipid biosynthesis</keyword>
<protein>
    <submittedName>
        <fullName evidence="4">DUF479 domain-containing protein</fullName>
    </submittedName>
</protein>
<dbReference type="GO" id="GO:0008770">
    <property type="term" value="F:[acyl-carrier-protein] phosphodiesterase activity"/>
    <property type="evidence" value="ECO:0007669"/>
    <property type="project" value="InterPro"/>
</dbReference>
<keyword evidence="2" id="KW-0378">Hydrolase</keyword>
<evidence type="ECO:0000256" key="2">
    <source>
        <dbReference type="ARBA" id="ARBA00022801"/>
    </source>
</evidence>
<keyword evidence="3" id="KW-0443">Lipid metabolism</keyword>
<name>A0A3E1NRP8_9BACT</name>
<dbReference type="InterPro" id="IPR007431">
    <property type="entry name" value="ACP_PD"/>
</dbReference>
<evidence type="ECO:0000313" key="5">
    <source>
        <dbReference type="Proteomes" id="UP000261284"/>
    </source>
</evidence>
<dbReference type="GO" id="GO:0006633">
    <property type="term" value="P:fatty acid biosynthetic process"/>
    <property type="evidence" value="ECO:0007669"/>
    <property type="project" value="InterPro"/>
</dbReference>
<comment type="caution">
    <text evidence="4">The sequence shown here is derived from an EMBL/GenBank/DDBJ whole genome shotgun (WGS) entry which is preliminary data.</text>
</comment>
<dbReference type="AlphaFoldDB" id="A0A3E1NRP8"/>
<evidence type="ECO:0000256" key="3">
    <source>
        <dbReference type="ARBA" id="ARBA00023098"/>
    </source>
</evidence>
<dbReference type="PANTHER" id="PTHR38764">
    <property type="entry name" value="ACYL CARRIER PROTEIN PHOSPHODIESTERASE"/>
    <property type="match status" value="1"/>
</dbReference>
<dbReference type="Proteomes" id="UP000261284">
    <property type="component" value="Unassembled WGS sequence"/>
</dbReference>
<dbReference type="Pfam" id="PF04336">
    <property type="entry name" value="ACP_PD"/>
    <property type="match status" value="1"/>
</dbReference>
<sequence length="198" mass="23288">MNYLAHAYLSFRYPQLLVGNMISDFVKGKQKFDYPPIIQEGIMLHRSIDHFTDTHAVTTQAKKHFKAAAGLYAGAFMDIVYDHFLALDENQHSETEWIQLAGFTYRTLKASREWLPAKFAYMLPYMESQDWLYNYRFTWGIENSFKGLTHRAAYLSDYKPIYRAFEENYEDLQNAYQQFFPNVKSHALQHIEQLPATG</sequence>
<accession>A0A3E1NRP8</accession>
<proteinExistence type="predicted"/>
<dbReference type="PANTHER" id="PTHR38764:SF1">
    <property type="entry name" value="ACYL CARRIER PROTEIN PHOSPHODIESTERASE"/>
    <property type="match status" value="1"/>
</dbReference>